<feature type="transmembrane region" description="Helical" evidence="9">
    <location>
        <begin position="197"/>
        <end position="220"/>
    </location>
</feature>
<evidence type="ECO:0000256" key="1">
    <source>
        <dbReference type="ARBA" id="ARBA00004370"/>
    </source>
</evidence>
<dbReference type="InterPro" id="IPR050119">
    <property type="entry name" value="CCR1-9-like"/>
</dbReference>
<feature type="transmembrane region" description="Helical" evidence="9">
    <location>
        <begin position="34"/>
        <end position="55"/>
    </location>
</feature>
<keyword evidence="6" id="KW-0675">Receptor</keyword>
<accession>A0AAV6G7L1</accession>
<dbReference type="GO" id="GO:0019957">
    <property type="term" value="F:C-C chemokine binding"/>
    <property type="evidence" value="ECO:0007669"/>
    <property type="project" value="TreeGrafter"/>
</dbReference>
<feature type="transmembrane region" description="Helical" evidence="9">
    <location>
        <begin position="67"/>
        <end position="86"/>
    </location>
</feature>
<evidence type="ECO:0000256" key="8">
    <source>
        <dbReference type="SAM" id="MobiDB-lite"/>
    </source>
</evidence>
<evidence type="ECO:0000256" key="2">
    <source>
        <dbReference type="ARBA" id="ARBA00022692"/>
    </source>
</evidence>
<dbReference type="AlphaFoldDB" id="A0AAV6G7L1"/>
<evidence type="ECO:0000256" key="4">
    <source>
        <dbReference type="ARBA" id="ARBA00023040"/>
    </source>
</evidence>
<dbReference type="PROSITE" id="PS50262">
    <property type="entry name" value="G_PROTEIN_RECEP_F1_2"/>
    <property type="match status" value="2"/>
</dbReference>
<evidence type="ECO:0000256" key="3">
    <source>
        <dbReference type="ARBA" id="ARBA00022989"/>
    </source>
</evidence>
<dbReference type="PRINTS" id="PR00237">
    <property type="entry name" value="GPCRRHODOPSN"/>
</dbReference>
<dbReference type="InterPro" id="IPR017452">
    <property type="entry name" value="GPCR_Rhodpsn_7TM"/>
</dbReference>
<dbReference type="GO" id="GO:0060326">
    <property type="term" value="P:cell chemotaxis"/>
    <property type="evidence" value="ECO:0007669"/>
    <property type="project" value="TreeGrafter"/>
</dbReference>
<proteinExistence type="predicted"/>
<dbReference type="GO" id="GO:0007204">
    <property type="term" value="P:positive regulation of cytosolic calcium ion concentration"/>
    <property type="evidence" value="ECO:0007669"/>
    <property type="project" value="TreeGrafter"/>
</dbReference>
<comment type="subcellular location">
    <subcellularLocation>
        <location evidence="1">Membrane</location>
    </subcellularLocation>
</comment>
<keyword evidence="5 9" id="KW-0472">Membrane</keyword>
<feature type="region of interest" description="Disordered" evidence="8">
    <location>
        <begin position="248"/>
        <end position="269"/>
    </location>
</feature>
<organism evidence="11 12">
    <name type="scientific">Alosa alosa</name>
    <name type="common">allis shad</name>
    <dbReference type="NCBI Taxonomy" id="278164"/>
    <lineage>
        <taxon>Eukaryota</taxon>
        <taxon>Metazoa</taxon>
        <taxon>Chordata</taxon>
        <taxon>Craniata</taxon>
        <taxon>Vertebrata</taxon>
        <taxon>Euteleostomi</taxon>
        <taxon>Actinopterygii</taxon>
        <taxon>Neopterygii</taxon>
        <taxon>Teleostei</taxon>
        <taxon>Clupei</taxon>
        <taxon>Clupeiformes</taxon>
        <taxon>Clupeoidei</taxon>
        <taxon>Clupeidae</taxon>
        <taxon>Alosa</taxon>
    </lineage>
</organism>
<dbReference type="EMBL" id="JADWDJ010000013">
    <property type="protein sequence ID" value="KAG5270945.1"/>
    <property type="molecule type" value="Genomic_DNA"/>
</dbReference>
<dbReference type="Proteomes" id="UP000823561">
    <property type="component" value="Chromosome 13"/>
</dbReference>
<name>A0AAV6G7L1_9TELE</name>
<keyword evidence="4" id="KW-0297">G-protein coupled receptor</keyword>
<dbReference type="GO" id="GO:0019722">
    <property type="term" value="P:calcium-mediated signaling"/>
    <property type="evidence" value="ECO:0007669"/>
    <property type="project" value="TreeGrafter"/>
</dbReference>
<dbReference type="Gene3D" id="1.20.1070.10">
    <property type="entry name" value="Rhodopsin 7-helix transmembrane proteins"/>
    <property type="match status" value="2"/>
</dbReference>
<dbReference type="PANTHER" id="PTHR10489">
    <property type="entry name" value="CELL ADHESION MOLECULE"/>
    <property type="match status" value="1"/>
</dbReference>
<feature type="transmembrane region" description="Helical" evidence="9">
    <location>
        <begin position="153"/>
        <end position="177"/>
    </location>
</feature>
<dbReference type="Pfam" id="PF00001">
    <property type="entry name" value="7tm_1"/>
    <property type="match status" value="1"/>
</dbReference>
<protein>
    <recommendedName>
        <fullName evidence="10">G-protein coupled receptors family 1 profile domain-containing protein</fullName>
    </recommendedName>
</protein>
<keyword evidence="7" id="KW-0807">Transducer</keyword>
<keyword evidence="2 9" id="KW-0812">Transmembrane</keyword>
<evidence type="ECO:0000256" key="9">
    <source>
        <dbReference type="SAM" id="Phobius"/>
    </source>
</evidence>
<evidence type="ECO:0000256" key="5">
    <source>
        <dbReference type="ARBA" id="ARBA00023136"/>
    </source>
</evidence>
<keyword evidence="3 9" id="KW-1133">Transmembrane helix</keyword>
<reference evidence="11" key="1">
    <citation type="submission" date="2020-10" db="EMBL/GenBank/DDBJ databases">
        <title>Chromosome-scale genome assembly of the Allis shad, Alosa alosa.</title>
        <authorList>
            <person name="Margot Z."/>
            <person name="Christophe K."/>
            <person name="Cabau C."/>
            <person name="Louis A."/>
            <person name="Berthelot C."/>
            <person name="Parey E."/>
            <person name="Roest Crollius H."/>
            <person name="Montfort J."/>
            <person name="Robinson-Rechavi M."/>
            <person name="Bucao C."/>
            <person name="Bouchez O."/>
            <person name="Gislard M."/>
            <person name="Lluch J."/>
            <person name="Milhes M."/>
            <person name="Lampietro C."/>
            <person name="Lopez Roques C."/>
            <person name="Donnadieu C."/>
            <person name="Braasch I."/>
            <person name="Desvignes T."/>
            <person name="Postlethwait J."/>
            <person name="Bobe J."/>
            <person name="Guiguen Y."/>
        </authorList>
    </citation>
    <scope>NUCLEOTIDE SEQUENCE</scope>
    <source>
        <strain evidence="11">M-15738</strain>
        <tissue evidence="11">Blood</tissue>
    </source>
</reference>
<dbReference type="PANTHER" id="PTHR10489:SF671">
    <property type="entry name" value="C-X-C CHEMOKINE RECEPTOR TYPE 3"/>
    <property type="match status" value="1"/>
</dbReference>
<dbReference type="GO" id="GO:0006955">
    <property type="term" value="P:immune response"/>
    <property type="evidence" value="ECO:0007669"/>
    <property type="project" value="TreeGrafter"/>
</dbReference>
<comment type="caution">
    <text evidence="11">The sequence shown here is derived from an EMBL/GenBank/DDBJ whole genome shotgun (WGS) entry which is preliminary data.</text>
</comment>
<evidence type="ECO:0000313" key="11">
    <source>
        <dbReference type="EMBL" id="KAG5270945.1"/>
    </source>
</evidence>
<feature type="transmembrane region" description="Helical" evidence="9">
    <location>
        <begin position="106"/>
        <end position="125"/>
    </location>
</feature>
<feature type="domain" description="G-protein coupled receptors family 1 profile" evidence="10">
    <location>
        <begin position="127"/>
        <end position="217"/>
    </location>
</feature>
<evidence type="ECO:0000256" key="7">
    <source>
        <dbReference type="ARBA" id="ARBA00023224"/>
    </source>
</evidence>
<feature type="domain" description="G-protein coupled receptors family 1 profile" evidence="10">
    <location>
        <begin position="46"/>
        <end position="122"/>
    </location>
</feature>
<evidence type="ECO:0000259" key="10">
    <source>
        <dbReference type="PROSITE" id="PS50262"/>
    </source>
</evidence>
<dbReference type="GO" id="GO:0009897">
    <property type="term" value="C:external side of plasma membrane"/>
    <property type="evidence" value="ECO:0007669"/>
    <property type="project" value="TreeGrafter"/>
</dbReference>
<evidence type="ECO:0000313" key="12">
    <source>
        <dbReference type="Proteomes" id="UP000823561"/>
    </source>
</evidence>
<dbReference type="SUPFAM" id="SSF81321">
    <property type="entry name" value="Family A G protein-coupled receptor-like"/>
    <property type="match status" value="1"/>
</dbReference>
<sequence length="269" mass="29842">MDIDVNFQMNSSHDYEDYSGVNCLPAHEAVFIPVLLYVALVLGLFGNGLVLVVLWLKRRSWSVTDTFVLNLAVADILLLITLPFWAVNAANGWTFGTGLCKTVAAIFKMNIYFGIVVWAVLSSWWRPLSWHGYSVVLVRQPLKKPEEHKKRRALRFILGLTGAFFLTWVPYNIALVVDPVGAGAEECGEGHRTATEMTLMATAAIGCLQCFLKPLLYLGLASVFRTRALEVARCVTANSQSNHKISVWDSGEEEEDDSPAKISLSQSKC</sequence>
<keyword evidence="12" id="KW-1185">Reference proteome</keyword>
<dbReference type="GO" id="GO:0016493">
    <property type="term" value="F:C-C chemokine receptor activity"/>
    <property type="evidence" value="ECO:0007669"/>
    <property type="project" value="TreeGrafter"/>
</dbReference>
<dbReference type="InterPro" id="IPR000276">
    <property type="entry name" value="GPCR_Rhodpsn"/>
</dbReference>
<evidence type="ECO:0000256" key="6">
    <source>
        <dbReference type="ARBA" id="ARBA00023170"/>
    </source>
</evidence>
<gene>
    <name evidence="11" type="ORF">AALO_G00174110</name>
</gene>